<evidence type="ECO:0000313" key="3">
    <source>
        <dbReference type="EMBL" id="EFH87386.1"/>
    </source>
</evidence>
<dbReference type="InParanoid" id="D6TP30"/>
<feature type="compositionally biased region" description="Low complexity" evidence="1">
    <location>
        <begin position="140"/>
        <end position="152"/>
    </location>
</feature>
<evidence type="ECO:0000256" key="1">
    <source>
        <dbReference type="SAM" id="MobiDB-lite"/>
    </source>
</evidence>
<accession>D6TP30</accession>
<dbReference type="Proteomes" id="UP000004508">
    <property type="component" value="Unassembled WGS sequence"/>
</dbReference>
<dbReference type="RefSeq" id="WP_007912481.1">
    <property type="nucleotide sequence ID" value="NZ_ADVG01000002.1"/>
</dbReference>
<reference evidence="3 4" key="1">
    <citation type="journal article" date="2011" name="Stand. Genomic Sci.">
        <title>Non-contiguous finished genome sequence and contextual data of the filamentous soil bacterium Ktedonobacter racemifer type strain (SOSP1-21).</title>
        <authorList>
            <person name="Chang Y.J."/>
            <person name="Land M."/>
            <person name="Hauser L."/>
            <person name="Chertkov O."/>
            <person name="Del Rio T.G."/>
            <person name="Nolan M."/>
            <person name="Copeland A."/>
            <person name="Tice H."/>
            <person name="Cheng J.F."/>
            <person name="Lucas S."/>
            <person name="Han C."/>
            <person name="Goodwin L."/>
            <person name="Pitluck S."/>
            <person name="Ivanova N."/>
            <person name="Ovchinikova G."/>
            <person name="Pati A."/>
            <person name="Chen A."/>
            <person name="Palaniappan K."/>
            <person name="Mavromatis K."/>
            <person name="Liolios K."/>
            <person name="Brettin T."/>
            <person name="Fiebig A."/>
            <person name="Rohde M."/>
            <person name="Abt B."/>
            <person name="Goker M."/>
            <person name="Detter J.C."/>
            <person name="Woyke T."/>
            <person name="Bristow J."/>
            <person name="Eisen J.A."/>
            <person name="Markowitz V."/>
            <person name="Hugenholtz P."/>
            <person name="Kyrpides N.C."/>
            <person name="Klenk H.P."/>
            <person name="Lapidus A."/>
        </authorList>
    </citation>
    <scope>NUCLEOTIDE SEQUENCE [LARGE SCALE GENOMIC DNA]</scope>
    <source>
        <strain evidence="4">DSM 44963</strain>
    </source>
</reference>
<evidence type="ECO:0000313" key="4">
    <source>
        <dbReference type="Proteomes" id="UP000004508"/>
    </source>
</evidence>
<keyword evidence="4" id="KW-1185">Reference proteome</keyword>
<organism evidence="3 4">
    <name type="scientific">Ktedonobacter racemifer DSM 44963</name>
    <dbReference type="NCBI Taxonomy" id="485913"/>
    <lineage>
        <taxon>Bacteria</taxon>
        <taxon>Bacillati</taxon>
        <taxon>Chloroflexota</taxon>
        <taxon>Ktedonobacteria</taxon>
        <taxon>Ktedonobacterales</taxon>
        <taxon>Ktedonobacteraceae</taxon>
        <taxon>Ktedonobacter</taxon>
    </lineage>
</organism>
<evidence type="ECO:0000256" key="2">
    <source>
        <dbReference type="SAM" id="Phobius"/>
    </source>
</evidence>
<dbReference type="STRING" id="485913.Krac_8717"/>
<proteinExistence type="predicted"/>
<keyword evidence="2" id="KW-1133">Transmembrane helix</keyword>
<feature type="compositionally biased region" description="Pro residues" evidence="1">
    <location>
        <begin position="153"/>
        <end position="163"/>
    </location>
</feature>
<feature type="region of interest" description="Disordered" evidence="1">
    <location>
        <begin position="123"/>
        <end position="182"/>
    </location>
</feature>
<dbReference type="AlphaFoldDB" id="D6TP30"/>
<keyword evidence="2" id="KW-0812">Transmembrane</keyword>
<feature type="transmembrane region" description="Helical" evidence="2">
    <location>
        <begin position="95"/>
        <end position="118"/>
    </location>
</feature>
<protein>
    <submittedName>
        <fullName evidence="3">Uncharacterized protein</fullName>
    </submittedName>
</protein>
<gene>
    <name evidence="3" type="ORF">Krac_8717</name>
</gene>
<name>D6TP30_KTERA</name>
<dbReference type="OrthoDB" id="149856at2"/>
<feature type="compositionally biased region" description="Low complexity" evidence="1">
    <location>
        <begin position="164"/>
        <end position="181"/>
    </location>
</feature>
<dbReference type="EMBL" id="ADVG01000002">
    <property type="protein sequence ID" value="EFH87386.1"/>
    <property type="molecule type" value="Genomic_DNA"/>
</dbReference>
<comment type="caution">
    <text evidence="3">The sequence shown here is derived from an EMBL/GenBank/DDBJ whole genome shotgun (WGS) entry which is preliminary data.</text>
</comment>
<sequence>MNDFPQMPPSPTPSQDKLILPAQPAEPELATVAENQSTSQQAAAGAAASYANYAPLPQNLAGPAPVVHYTPVPPAPRGPMARLGYYWQKDPAYRFLMLSIAFVLLASVAFSLVLGDYLTQGPGHSPSPNQAQGPGLHGSPTATARAQMTATPTPQPSPSPTPTQQPTQEATATPDPTQPTTGQLSVQIINAPGTVNNGSSVQITVASQPGATVRLSVHYQAAPFVGGGATALVGDSGTTQLRWNVRVISGQDTSAQLTIIANDQNGQSTQSAPVTVQINVK</sequence>
<keyword evidence="2" id="KW-0472">Membrane</keyword>